<dbReference type="Proteomes" id="UP001304515">
    <property type="component" value="Chromosome"/>
</dbReference>
<gene>
    <name evidence="2" type="ORF">RN605_04445</name>
    <name evidence="1" type="ORF">RN608_11145</name>
</gene>
<reference evidence="2 3" key="1">
    <citation type="submission" date="2023-09" db="EMBL/GenBank/DDBJ databases">
        <title>Flavobacterium sp. a novel bacteria isolate from Pepper rhizosphere.</title>
        <authorList>
            <person name="Peng Y."/>
            <person name="Lee J."/>
        </authorList>
    </citation>
    <scope>NUCLEOTIDE SEQUENCE [LARGE SCALE GENOMIC DNA]</scope>
    <source>
        <strain evidence="1">PMR2A8</strain>
        <strain evidence="2 3">PMTSA4</strain>
    </source>
</reference>
<dbReference type="EMBL" id="CP134890">
    <property type="protein sequence ID" value="WNM22614.1"/>
    <property type="molecule type" value="Genomic_DNA"/>
</dbReference>
<evidence type="ECO:0000313" key="1">
    <source>
        <dbReference type="EMBL" id="WNM18563.1"/>
    </source>
</evidence>
<dbReference type="InterPro" id="IPR008969">
    <property type="entry name" value="CarboxyPept-like_regulatory"/>
</dbReference>
<dbReference type="GO" id="GO:0004180">
    <property type="term" value="F:carboxypeptidase activity"/>
    <property type="evidence" value="ECO:0007669"/>
    <property type="project" value="UniProtKB-KW"/>
</dbReference>
<organism evidence="2 3">
    <name type="scientific">Flavobacterium capsici</name>
    <dbReference type="NCBI Taxonomy" id="3075618"/>
    <lineage>
        <taxon>Bacteria</taxon>
        <taxon>Pseudomonadati</taxon>
        <taxon>Bacteroidota</taxon>
        <taxon>Flavobacteriia</taxon>
        <taxon>Flavobacteriales</taxon>
        <taxon>Flavobacteriaceae</taxon>
        <taxon>Flavobacterium</taxon>
    </lineage>
</organism>
<proteinExistence type="predicted"/>
<dbReference type="AlphaFoldDB" id="A0AA96F1W2"/>
<dbReference type="EMBL" id="CP134878">
    <property type="protein sequence ID" value="WNM18563.1"/>
    <property type="molecule type" value="Genomic_DNA"/>
</dbReference>
<keyword evidence="2" id="KW-0121">Carboxypeptidase</keyword>
<keyword evidence="3" id="KW-1185">Reference proteome</keyword>
<evidence type="ECO:0000313" key="2">
    <source>
        <dbReference type="EMBL" id="WNM22614.1"/>
    </source>
</evidence>
<dbReference type="Gene3D" id="2.60.40.1120">
    <property type="entry name" value="Carboxypeptidase-like, regulatory domain"/>
    <property type="match status" value="1"/>
</dbReference>
<accession>A0AA96F1W2</accession>
<name>A0AA96F1W2_9FLAO</name>
<keyword evidence="2" id="KW-0645">Protease</keyword>
<sequence length="298" mass="33443">MNRKQERKLSMFVVLAQFIQGTLSAILAAMPNFDNLFGEFMHKVNEINVLTGNQVLNREGNFIEKITIKELVSKQGGVIAGKVMGYASNNDLYLLYSEVDYTESGLVKLPDTLCRTTCMIIHDKALEHLANLAPYGVTAEMLGEFKANVELYELSIPKPKAGIQDKKAATAGLKVKFQEASVLVAKMFKLTRIVTTEYPEFVEEFINAKRIDKAAYYELSAKGMVVDGEGNRVGKVTMVCNELNFKRRVSASGGFYLKHMEDGVYQFVFSRPGYETTVVKMVFYKGERFDVEVVMKVA</sequence>
<keyword evidence="2" id="KW-0378">Hydrolase</keyword>
<dbReference type="KEGG" id="fcj:RN605_04445"/>
<accession>A0AA96EWP6</accession>
<evidence type="ECO:0000313" key="3">
    <source>
        <dbReference type="Proteomes" id="UP001304515"/>
    </source>
</evidence>
<protein>
    <submittedName>
        <fullName evidence="2">Carboxypeptidase-like regulatory domain-containing protein</fullName>
    </submittedName>
</protein>
<dbReference type="RefSeq" id="WP_313322565.1">
    <property type="nucleotide sequence ID" value="NZ_CP134878.1"/>
</dbReference>
<dbReference type="SUPFAM" id="SSF49464">
    <property type="entry name" value="Carboxypeptidase regulatory domain-like"/>
    <property type="match status" value="1"/>
</dbReference>